<feature type="transmembrane region" description="Helical" evidence="1">
    <location>
        <begin position="7"/>
        <end position="25"/>
    </location>
</feature>
<evidence type="ECO:0000313" key="3">
    <source>
        <dbReference type="Proteomes" id="UP000285793"/>
    </source>
</evidence>
<organism evidence="2 3">
    <name type="scientific">Cronobacter malonaticus</name>
    <dbReference type="NCBI Taxonomy" id="413503"/>
    <lineage>
        <taxon>Bacteria</taxon>
        <taxon>Pseudomonadati</taxon>
        <taxon>Pseudomonadota</taxon>
        <taxon>Gammaproteobacteria</taxon>
        <taxon>Enterobacterales</taxon>
        <taxon>Enterobacteriaceae</taxon>
        <taxon>Cronobacter</taxon>
    </lineage>
</organism>
<dbReference type="RefSeq" id="WP_123948592.1">
    <property type="nucleotide sequence ID" value="NZ_PQJL01000014.1"/>
</dbReference>
<keyword evidence="1" id="KW-0472">Membrane</keyword>
<name>A0A423XV43_9ENTR</name>
<gene>
    <name evidence="2" type="ORF">C3E80_12670</name>
</gene>
<comment type="caution">
    <text evidence="2">The sequence shown here is derived from an EMBL/GenBank/DDBJ whole genome shotgun (WGS) entry which is preliminary data.</text>
</comment>
<evidence type="ECO:0000313" key="2">
    <source>
        <dbReference type="EMBL" id="ROW60502.1"/>
    </source>
</evidence>
<sequence>MKCFYRILLLVLYISGIATLLIVTVDKYSWMSEMDPSFSPDMLPVDNGSGDRGVVGFLAFVFALLTQVIAFIFEKSKTWKTLSVFCAALAMVIYVLR</sequence>
<dbReference type="Proteomes" id="UP000285793">
    <property type="component" value="Unassembled WGS sequence"/>
</dbReference>
<dbReference type="AlphaFoldDB" id="A0A423XV43"/>
<evidence type="ECO:0000256" key="1">
    <source>
        <dbReference type="SAM" id="Phobius"/>
    </source>
</evidence>
<keyword evidence="1" id="KW-0812">Transmembrane</keyword>
<keyword evidence="1" id="KW-1133">Transmembrane helix</keyword>
<accession>A0A423XV43</accession>
<reference evidence="2 3" key="1">
    <citation type="journal article" date="2018" name="Front. Microbiol.">
        <title>An Investigation of an Acute Gastroenteritis Outbreak: Cronobacter sakazakii, a Potential Cause of Food-Borne Illness.</title>
        <authorList>
            <person name="Yong W."/>
            <person name="Guo B."/>
            <person name="Shi X."/>
            <person name="Cheng T."/>
            <person name="Chen M."/>
            <person name="Jiang X."/>
            <person name="Ye Y."/>
            <person name="Wang J."/>
            <person name="Xie G."/>
            <person name="Ding J."/>
        </authorList>
    </citation>
    <scope>NUCLEOTIDE SEQUENCE [LARGE SCALE GENOMIC DNA]</scope>
    <source>
        <strain evidence="2 3">S1</strain>
    </source>
</reference>
<protein>
    <submittedName>
        <fullName evidence="2">Uncharacterized protein</fullName>
    </submittedName>
</protein>
<proteinExistence type="predicted"/>
<feature type="transmembrane region" description="Helical" evidence="1">
    <location>
        <begin position="53"/>
        <end position="72"/>
    </location>
</feature>
<dbReference type="EMBL" id="PQJL01000014">
    <property type="protein sequence ID" value="ROW60502.1"/>
    <property type="molecule type" value="Genomic_DNA"/>
</dbReference>
<feature type="transmembrane region" description="Helical" evidence="1">
    <location>
        <begin position="79"/>
        <end position="96"/>
    </location>
</feature>